<keyword evidence="1" id="KW-0732">Signal</keyword>
<feature type="chain" id="PRO_5047122148" evidence="1">
    <location>
        <begin position="28"/>
        <end position="592"/>
    </location>
</feature>
<dbReference type="PIRSF" id="PIRSF002741">
    <property type="entry name" value="MppA"/>
    <property type="match status" value="1"/>
</dbReference>
<gene>
    <name evidence="3" type="ORF">GCM10023081_07380</name>
</gene>
<comment type="caution">
    <text evidence="3">The sequence shown here is derived from an EMBL/GenBank/DDBJ whole genome shotgun (WGS) entry which is preliminary data.</text>
</comment>
<dbReference type="InterPro" id="IPR000914">
    <property type="entry name" value="SBP_5_dom"/>
</dbReference>
<accession>A0ABP7C0F7</accession>
<dbReference type="Gene3D" id="3.10.105.10">
    <property type="entry name" value="Dipeptide-binding Protein, Domain 3"/>
    <property type="match status" value="1"/>
</dbReference>
<reference evidence="4" key="1">
    <citation type="journal article" date="2019" name="Int. J. Syst. Evol. Microbiol.">
        <title>The Global Catalogue of Microorganisms (GCM) 10K type strain sequencing project: providing services to taxonomists for standard genome sequencing and annotation.</title>
        <authorList>
            <consortium name="The Broad Institute Genomics Platform"/>
            <consortium name="The Broad Institute Genome Sequencing Center for Infectious Disease"/>
            <person name="Wu L."/>
            <person name="Ma J."/>
        </authorList>
    </citation>
    <scope>NUCLEOTIDE SEQUENCE [LARGE SCALE GENOMIC DNA]</scope>
    <source>
        <strain evidence="4">JCM 30742</strain>
    </source>
</reference>
<dbReference type="InterPro" id="IPR030678">
    <property type="entry name" value="Peptide/Ni-bd"/>
</dbReference>
<dbReference type="RefSeq" id="WP_345148569.1">
    <property type="nucleotide sequence ID" value="NZ_BAABEO010000008.1"/>
</dbReference>
<feature type="domain" description="Solute-binding protein family 5" evidence="2">
    <location>
        <begin position="97"/>
        <end position="507"/>
    </location>
</feature>
<dbReference type="Proteomes" id="UP001500752">
    <property type="component" value="Unassembled WGS sequence"/>
</dbReference>
<dbReference type="Gene3D" id="3.40.190.10">
    <property type="entry name" value="Periplasmic binding protein-like II"/>
    <property type="match status" value="1"/>
</dbReference>
<proteinExistence type="predicted"/>
<sequence>MRLKRISKAVALGAVAALALSACSANTGTTTSSPAAAGGGEVRVVEVNGFSSFNSSTADGNSDINAKIAYATGSNFNYIDNGLNIVKNEKFGTYEVLSENPLKVKYTINPGVTWSDGTQIDADDMLFWWAIESAYFNDGSAPDPETGKPTEGNAYFDYAGTTEGLALTSLPEVSEDNQSITLSYSKPYADWEIAFASLTPAHVAAEKGGLTPEELTQLIKETPKGDPENPAEENAKLRAVADFWNTGYESTSLPADKDLYLSSGPFIVSDVVADQSITLVRNESYNWGPEAKVDEIVVRTIGDSAAQVAALKNGEVDIIAPQASSDTVKQLEALGSSVVVQRGEQLAYDHLDLNHSGVFKDAAVREAFMKTVPRDQIVASVIGDLDPEAKPLDSQLFVPANEGYAASAANNGSANYAKADIDGAKELLDGDTPTVRIMYNKDNPNRVDAYSLIAESASQAGFKVVDGGLGATEWSAALGSGNYDASIFGWTSPGVGVNGVPQLFGSDSASNFSGFNSPEADALMDELIVTTDRAKQTELQTKIDKLIFDDYYGLPLFQSVGVEAHSAKIGGVEYMPNQTGVWWNFWDWTVNS</sequence>
<dbReference type="InterPro" id="IPR039424">
    <property type="entry name" value="SBP_5"/>
</dbReference>
<evidence type="ECO:0000313" key="3">
    <source>
        <dbReference type="EMBL" id="GAA3671547.1"/>
    </source>
</evidence>
<name>A0ABP7C0F7_9MICC</name>
<dbReference type="Pfam" id="PF00496">
    <property type="entry name" value="SBP_bac_5"/>
    <property type="match status" value="1"/>
</dbReference>
<feature type="signal peptide" evidence="1">
    <location>
        <begin position="1"/>
        <end position="27"/>
    </location>
</feature>
<dbReference type="EMBL" id="BAABEO010000008">
    <property type="protein sequence ID" value="GAA3671547.1"/>
    <property type="molecule type" value="Genomic_DNA"/>
</dbReference>
<dbReference type="PROSITE" id="PS51257">
    <property type="entry name" value="PROKAR_LIPOPROTEIN"/>
    <property type="match status" value="1"/>
</dbReference>
<dbReference type="PANTHER" id="PTHR30290:SF65">
    <property type="entry name" value="MONOACYL PHOSPHATIDYLINOSITOL TETRAMANNOSIDE-BINDING PROTEIN LPQW-RELATED"/>
    <property type="match status" value="1"/>
</dbReference>
<dbReference type="PANTHER" id="PTHR30290">
    <property type="entry name" value="PERIPLASMIC BINDING COMPONENT OF ABC TRANSPORTER"/>
    <property type="match status" value="1"/>
</dbReference>
<evidence type="ECO:0000259" key="2">
    <source>
        <dbReference type="Pfam" id="PF00496"/>
    </source>
</evidence>
<keyword evidence="4" id="KW-1185">Reference proteome</keyword>
<dbReference type="CDD" id="cd08501">
    <property type="entry name" value="PBP2_Lpqw"/>
    <property type="match status" value="1"/>
</dbReference>
<dbReference type="SUPFAM" id="SSF53850">
    <property type="entry name" value="Periplasmic binding protein-like II"/>
    <property type="match status" value="1"/>
</dbReference>
<organism evidence="3 4">
    <name type="scientific">Arthrobacter ginkgonis</name>
    <dbReference type="NCBI Taxonomy" id="1630594"/>
    <lineage>
        <taxon>Bacteria</taxon>
        <taxon>Bacillati</taxon>
        <taxon>Actinomycetota</taxon>
        <taxon>Actinomycetes</taxon>
        <taxon>Micrococcales</taxon>
        <taxon>Micrococcaceae</taxon>
        <taxon>Arthrobacter</taxon>
    </lineage>
</organism>
<evidence type="ECO:0000256" key="1">
    <source>
        <dbReference type="SAM" id="SignalP"/>
    </source>
</evidence>
<evidence type="ECO:0000313" key="4">
    <source>
        <dbReference type="Proteomes" id="UP001500752"/>
    </source>
</evidence>
<protein>
    <submittedName>
        <fullName evidence="3">ABC transporter family substrate-binding protein</fullName>
    </submittedName>
</protein>